<dbReference type="FunFam" id="2.40.70.10:FF:000041">
    <property type="entry name" value="Basic 7S globulin"/>
    <property type="match status" value="1"/>
</dbReference>
<feature type="signal peptide" evidence="5">
    <location>
        <begin position="1"/>
        <end position="27"/>
    </location>
</feature>
<comment type="similarity">
    <text evidence="2">Belongs to the peptidase A1 family.</text>
</comment>
<evidence type="ECO:0000259" key="6">
    <source>
        <dbReference type="PROSITE" id="PS51767"/>
    </source>
</evidence>
<dbReference type="Proteomes" id="UP000036987">
    <property type="component" value="Unassembled WGS sequence"/>
</dbReference>
<dbReference type="EMBL" id="LFYR01000923">
    <property type="protein sequence ID" value="KMZ67191.1"/>
    <property type="molecule type" value="Genomic_DNA"/>
</dbReference>
<dbReference type="OMA" id="TASAYPM"/>
<dbReference type="Gene3D" id="2.40.70.10">
    <property type="entry name" value="Acid Proteases"/>
    <property type="match status" value="2"/>
</dbReference>
<evidence type="ECO:0000256" key="4">
    <source>
        <dbReference type="ARBA" id="ARBA00022729"/>
    </source>
</evidence>
<dbReference type="InterPro" id="IPR032799">
    <property type="entry name" value="TAXi_C"/>
</dbReference>
<dbReference type="FunFam" id="2.40.70.10:FF:000045">
    <property type="entry name" value="Basic 7S globulin"/>
    <property type="match status" value="1"/>
</dbReference>
<dbReference type="GO" id="GO:0006508">
    <property type="term" value="P:proteolysis"/>
    <property type="evidence" value="ECO:0007669"/>
    <property type="project" value="UniProtKB-KW"/>
</dbReference>
<keyword evidence="7" id="KW-0645">Protease</keyword>
<dbReference type="Pfam" id="PF14541">
    <property type="entry name" value="TAXi_C"/>
    <property type="match status" value="1"/>
</dbReference>
<keyword evidence="3" id="KW-0964">Secreted</keyword>
<dbReference type="PROSITE" id="PS51767">
    <property type="entry name" value="PEPTIDASE_A1"/>
    <property type="match status" value="1"/>
</dbReference>
<dbReference type="STRING" id="29655.A0A0K9PE11"/>
<sequence length="440" mass="47388">MSSSPPSTPFFLLLLFVFVSSSSFVSSENLPVKALVLPVKKDSSTLQYITTIHQRTPSVSLTLSVHLGGSYLSVDCHDRSFISETYRPLFCRTVQCSATRSRSCGTCNGPARPGCNKNTCRSLPENPFNRLTLYGEFAEDAIMVRATDGSVPGRLVTANRFIFACSSNSLLEGLAKGAKGVVGLGRSQVALPTQFSSKFGFNRKFAICLPSSTGVDNGGAIFFGDGPYNFLPNMLDASKYLIYTPLLVNPNSTRIGAGDTDPSYEYFIGVKAIQVNKQTLRFNTSLLNIDRGIGGTKISTVNPYTILETSIYDSIAAAFTEESGLSRVGSISPFEHCFDGRKVPMTVVGPAVPEIKLVLQSNSVVWSILGVNSMVEPKPGVLCLGFVNGGRHPVTSVVIGGLQLEDNLFQFDLGASRFGFSSSLLRKKTCCSNFSIKVDS</sequence>
<keyword evidence="7" id="KW-0378">Hydrolase</keyword>
<dbReference type="InterPro" id="IPR033121">
    <property type="entry name" value="PEPTIDASE_A1"/>
</dbReference>
<dbReference type="PANTHER" id="PTHR47965">
    <property type="entry name" value="ASPARTYL PROTEASE-RELATED"/>
    <property type="match status" value="1"/>
</dbReference>
<proteinExistence type="inferred from homology"/>
<keyword evidence="8" id="KW-1185">Reference proteome</keyword>
<name>A0A0K9PE11_ZOSMR</name>
<evidence type="ECO:0000256" key="1">
    <source>
        <dbReference type="ARBA" id="ARBA00004239"/>
    </source>
</evidence>
<keyword evidence="4 5" id="KW-0732">Signal</keyword>
<dbReference type="GO" id="GO:0005576">
    <property type="term" value="C:extracellular region"/>
    <property type="evidence" value="ECO:0007669"/>
    <property type="project" value="UniProtKB-SubCell"/>
</dbReference>
<dbReference type="OrthoDB" id="624243at2759"/>
<gene>
    <name evidence="7" type="ORF">ZOSMA_273G00090</name>
</gene>
<accession>A0A0K9PE11</accession>
<dbReference type="Pfam" id="PF14543">
    <property type="entry name" value="TAXi_N"/>
    <property type="match status" value="1"/>
</dbReference>
<evidence type="ECO:0000313" key="8">
    <source>
        <dbReference type="Proteomes" id="UP000036987"/>
    </source>
</evidence>
<dbReference type="InterPro" id="IPR021109">
    <property type="entry name" value="Peptidase_aspartic_dom_sf"/>
</dbReference>
<dbReference type="InterPro" id="IPR032861">
    <property type="entry name" value="TAXi_N"/>
</dbReference>
<dbReference type="AlphaFoldDB" id="A0A0K9PE11"/>
<comment type="caution">
    <text evidence="7">The sequence shown here is derived from an EMBL/GenBank/DDBJ whole genome shotgun (WGS) entry which is preliminary data.</text>
</comment>
<dbReference type="InterPro" id="IPR033868">
    <property type="entry name" value="Xylanase_inhibitor_I-like"/>
</dbReference>
<evidence type="ECO:0000256" key="3">
    <source>
        <dbReference type="ARBA" id="ARBA00022525"/>
    </source>
</evidence>
<dbReference type="SUPFAM" id="SSF50630">
    <property type="entry name" value="Acid proteases"/>
    <property type="match status" value="1"/>
</dbReference>
<feature type="domain" description="Peptidase A1" evidence="6">
    <location>
        <begin position="48"/>
        <end position="421"/>
    </location>
</feature>
<protein>
    <submittedName>
        <fullName evidence="7">Eukaryotic aspartyl protease family protein</fullName>
    </submittedName>
</protein>
<evidence type="ECO:0000256" key="2">
    <source>
        <dbReference type="ARBA" id="ARBA00007447"/>
    </source>
</evidence>
<evidence type="ECO:0000256" key="5">
    <source>
        <dbReference type="SAM" id="SignalP"/>
    </source>
</evidence>
<feature type="chain" id="PRO_5005527684" evidence="5">
    <location>
        <begin position="28"/>
        <end position="440"/>
    </location>
</feature>
<comment type="subcellular location">
    <subcellularLocation>
        <location evidence="1">Secreted</location>
        <location evidence="1">Extracellular space</location>
    </subcellularLocation>
</comment>
<organism evidence="7 8">
    <name type="scientific">Zostera marina</name>
    <name type="common">Eelgrass</name>
    <dbReference type="NCBI Taxonomy" id="29655"/>
    <lineage>
        <taxon>Eukaryota</taxon>
        <taxon>Viridiplantae</taxon>
        <taxon>Streptophyta</taxon>
        <taxon>Embryophyta</taxon>
        <taxon>Tracheophyta</taxon>
        <taxon>Spermatophyta</taxon>
        <taxon>Magnoliopsida</taxon>
        <taxon>Liliopsida</taxon>
        <taxon>Zosteraceae</taxon>
        <taxon>Zostera</taxon>
    </lineage>
</organism>
<dbReference type="CDD" id="cd05489">
    <property type="entry name" value="xylanase_inhibitor_I_like"/>
    <property type="match status" value="1"/>
</dbReference>
<evidence type="ECO:0000313" key="7">
    <source>
        <dbReference type="EMBL" id="KMZ67191.1"/>
    </source>
</evidence>
<dbReference type="GO" id="GO:0004190">
    <property type="term" value="F:aspartic-type endopeptidase activity"/>
    <property type="evidence" value="ECO:0007669"/>
    <property type="project" value="InterPro"/>
</dbReference>
<reference evidence="8" key="1">
    <citation type="journal article" date="2016" name="Nature">
        <title>The genome of the seagrass Zostera marina reveals angiosperm adaptation to the sea.</title>
        <authorList>
            <person name="Olsen J.L."/>
            <person name="Rouze P."/>
            <person name="Verhelst B."/>
            <person name="Lin Y.-C."/>
            <person name="Bayer T."/>
            <person name="Collen J."/>
            <person name="Dattolo E."/>
            <person name="De Paoli E."/>
            <person name="Dittami S."/>
            <person name="Maumus F."/>
            <person name="Michel G."/>
            <person name="Kersting A."/>
            <person name="Lauritano C."/>
            <person name="Lohaus R."/>
            <person name="Toepel M."/>
            <person name="Tonon T."/>
            <person name="Vanneste K."/>
            <person name="Amirebrahimi M."/>
            <person name="Brakel J."/>
            <person name="Bostroem C."/>
            <person name="Chovatia M."/>
            <person name="Grimwood J."/>
            <person name="Jenkins J.W."/>
            <person name="Jueterbock A."/>
            <person name="Mraz A."/>
            <person name="Stam W.T."/>
            <person name="Tice H."/>
            <person name="Bornberg-Bauer E."/>
            <person name="Green P.J."/>
            <person name="Pearson G.A."/>
            <person name="Procaccini G."/>
            <person name="Duarte C.M."/>
            <person name="Schmutz J."/>
            <person name="Reusch T.B.H."/>
            <person name="Van de Peer Y."/>
        </authorList>
    </citation>
    <scope>NUCLEOTIDE SEQUENCE [LARGE SCALE GENOMIC DNA]</scope>
    <source>
        <strain evidence="8">cv. Finnish</strain>
    </source>
</reference>
<dbReference type="InterPro" id="IPR001461">
    <property type="entry name" value="Aspartic_peptidase_A1"/>
</dbReference>
<dbReference type="PANTHER" id="PTHR47965:SF22">
    <property type="entry name" value="EUKARYOTIC ASPARTYL PROTEASE FAMILY PROTEIN"/>
    <property type="match status" value="1"/>
</dbReference>